<organism evidence="1 2">
    <name type="scientific">Populus alba</name>
    <name type="common">White poplar</name>
    <dbReference type="NCBI Taxonomy" id="43335"/>
    <lineage>
        <taxon>Eukaryota</taxon>
        <taxon>Viridiplantae</taxon>
        <taxon>Streptophyta</taxon>
        <taxon>Embryophyta</taxon>
        <taxon>Tracheophyta</taxon>
        <taxon>Spermatophyta</taxon>
        <taxon>Magnoliopsida</taxon>
        <taxon>eudicotyledons</taxon>
        <taxon>Gunneridae</taxon>
        <taxon>Pentapetalae</taxon>
        <taxon>rosids</taxon>
        <taxon>fabids</taxon>
        <taxon>Malpighiales</taxon>
        <taxon>Salicaceae</taxon>
        <taxon>Saliceae</taxon>
        <taxon>Populus</taxon>
    </lineage>
</organism>
<name>A0ACC4B289_POPAL</name>
<sequence length="112" mass="12367">MRLKSSMTGNPLEISTLSGTTVQPERTPCEPMPNLEEVALIAKMQAATIGALLERQKEYLAVAGVDSESVNSNVIFLLPEDVKCHIVLHQYKSHLPFTPVPLLKRFRPIAIS</sequence>
<evidence type="ECO:0000313" key="2">
    <source>
        <dbReference type="Proteomes" id="UP000309997"/>
    </source>
</evidence>
<dbReference type="Proteomes" id="UP000309997">
    <property type="component" value="Unassembled WGS sequence"/>
</dbReference>
<comment type="caution">
    <text evidence="1">The sequence shown here is derived from an EMBL/GenBank/DDBJ whole genome shotgun (WGS) entry which is preliminary data.</text>
</comment>
<protein>
    <submittedName>
        <fullName evidence="1">Uncharacterized protein</fullName>
    </submittedName>
</protein>
<evidence type="ECO:0000313" key="1">
    <source>
        <dbReference type="EMBL" id="KAL3572615.1"/>
    </source>
</evidence>
<dbReference type="EMBL" id="RCHU02000014">
    <property type="protein sequence ID" value="KAL3572615.1"/>
    <property type="molecule type" value="Genomic_DNA"/>
</dbReference>
<proteinExistence type="predicted"/>
<accession>A0ACC4B289</accession>
<reference evidence="1 2" key="1">
    <citation type="journal article" date="2024" name="Plant Biotechnol. J.">
        <title>Genome and CRISPR/Cas9 system of a widespread forest tree (Populus alba) in the world.</title>
        <authorList>
            <person name="Liu Y.J."/>
            <person name="Jiang P.F."/>
            <person name="Han X.M."/>
            <person name="Li X.Y."/>
            <person name="Wang H.M."/>
            <person name="Wang Y.J."/>
            <person name="Wang X.X."/>
            <person name="Zeng Q.Y."/>
        </authorList>
    </citation>
    <scope>NUCLEOTIDE SEQUENCE [LARGE SCALE GENOMIC DNA]</scope>
    <source>
        <strain evidence="2">cv. PAL-ZL1</strain>
    </source>
</reference>
<keyword evidence="2" id="KW-1185">Reference proteome</keyword>
<gene>
    <name evidence="1" type="ORF">D5086_026519</name>
</gene>